<keyword evidence="3" id="KW-1185">Reference proteome</keyword>
<dbReference type="SMART" id="SM00530">
    <property type="entry name" value="HTH_XRE"/>
    <property type="match status" value="1"/>
</dbReference>
<comment type="caution">
    <text evidence="2">The sequence shown here is derived from an EMBL/GenBank/DDBJ whole genome shotgun (WGS) entry which is preliminary data.</text>
</comment>
<dbReference type="Proteomes" id="UP001242811">
    <property type="component" value="Unassembled WGS sequence"/>
</dbReference>
<dbReference type="Pfam" id="PF01381">
    <property type="entry name" value="HTH_3"/>
    <property type="match status" value="1"/>
</dbReference>
<evidence type="ECO:0000313" key="2">
    <source>
        <dbReference type="EMBL" id="MDQ0492806.1"/>
    </source>
</evidence>
<dbReference type="CDD" id="cd00093">
    <property type="entry name" value="HTH_XRE"/>
    <property type="match status" value="1"/>
</dbReference>
<feature type="domain" description="HTH cro/C1-type" evidence="1">
    <location>
        <begin position="3"/>
        <end position="52"/>
    </location>
</feature>
<protein>
    <submittedName>
        <fullName evidence="2">Transcriptional regulator with XRE-family HTH domain</fullName>
    </submittedName>
</protein>
<name>A0ABU0KWN7_9BACL</name>
<dbReference type="InterPro" id="IPR010982">
    <property type="entry name" value="Lambda_DNA-bd_dom_sf"/>
</dbReference>
<reference evidence="2 3" key="1">
    <citation type="submission" date="2023-07" db="EMBL/GenBank/DDBJ databases">
        <title>Genomic Encyclopedia of Type Strains, Phase IV (KMG-IV): sequencing the most valuable type-strain genomes for metagenomic binning, comparative biology and taxonomic classification.</title>
        <authorList>
            <person name="Goeker M."/>
        </authorList>
    </citation>
    <scope>NUCLEOTIDE SEQUENCE [LARGE SCALE GENOMIC DNA]</scope>
    <source>
        <strain evidence="2 3">DSM 14914</strain>
    </source>
</reference>
<dbReference type="SUPFAM" id="SSF47413">
    <property type="entry name" value="lambda repressor-like DNA-binding domains"/>
    <property type="match status" value="1"/>
</dbReference>
<dbReference type="PROSITE" id="PS50943">
    <property type="entry name" value="HTH_CROC1"/>
    <property type="match status" value="1"/>
</dbReference>
<sequence>MIKDRGMTKKAFCEKLKISVGNLGDWRSGKTTPGTKHLIQISDFFNVSLDWLMKGVKPGEGVLQEQKAAYFFGVMGPLNYQCEQLSEKEKDFILEYIEFTRFRKEKRQEVFATQ</sequence>
<dbReference type="EMBL" id="JAUSWA010000004">
    <property type="protein sequence ID" value="MDQ0492806.1"/>
    <property type="molecule type" value="Genomic_DNA"/>
</dbReference>
<dbReference type="InterPro" id="IPR001387">
    <property type="entry name" value="Cro/C1-type_HTH"/>
</dbReference>
<proteinExistence type="predicted"/>
<accession>A0ABU0KWN7</accession>
<evidence type="ECO:0000313" key="3">
    <source>
        <dbReference type="Proteomes" id="UP001242811"/>
    </source>
</evidence>
<evidence type="ECO:0000259" key="1">
    <source>
        <dbReference type="PROSITE" id="PS50943"/>
    </source>
</evidence>
<gene>
    <name evidence="2" type="ORF">QOZ95_000956</name>
</gene>
<dbReference type="Gene3D" id="1.10.260.40">
    <property type="entry name" value="lambda repressor-like DNA-binding domains"/>
    <property type="match status" value="1"/>
</dbReference>
<organism evidence="2 3">
    <name type="scientific">Paenibacillus brasilensis</name>
    <dbReference type="NCBI Taxonomy" id="128574"/>
    <lineage>
        <taxon>Bacteria</taxon>
        <taxon>Bacillati</taxon>
        <taxon>Bacillota</taxon>
        <taxon>Bacilli</taxon>
        <taxon>Bacillales</taxon>
        <taxon>Paenibacillaceae</taxon>
        <taxon>Paenibacillus</taxon>
    </lineage>
</organism>